<feature type="domain" description="N-acetylmuramoyl-L-alanine amidase" evidence="7">
    <location>
        <begin position="107"/>
        <end position="242"/>
    </location>
</feature>
<comment type="caution">
    <text evidence="8">The sequence shown here is derived from an EMBL/GenBank/DDBJ whole genome shotgun (WGS) entry which is preliminary data.</text>
</comment>
<dbReference type="PROSITE" id="PS51318">
    <property type="entry name" value="TAT"/>
    <property type="match status" value="1"/>
</dbReference>
<evidence type="ECO:0000313" key="9">
    <source>
        <dbReference type="Proteomes" id="UP000612352"/>
    </source>
</evidence>
<reference evidence="8 9" key="1">
    <citation type="submission" date="2020-12" db="EMBL/GenBank/DDBJ databases">
        <title>Brachybacterium sp. MASK1Z-5, whole genome shotgun sequence.</title>
        <authorList>
            <person name="Tuo L."/>
        </authorList>
    </citation>
    <scope>NUCLEOTIDE SEQUENCE [LARGE SCALE GENOMIC DNA]</scope>
    <source>
        <strain evidence="8 9">MASK1Z-5</strain>
    </source>
</reference>
<dbReference type="SMART" id="SM00644">
    <property type="entry name" value="Ami_2"/>
    <property type="match status" value="1"/>
</dbReference>
<evidence type="ECO:0000313" key="8">
    <source>
        <dbReference type="EMBL" id="MBK0332404.1"/>
    </source>
</evidence>
<sequence>MSSPSPIGRRTALAALTASVLAVPVAAEAAPDADSPDHERLRGRGGRHGHGHGHGRDHGGGHGTRPVAALSPPDGPFTPDCPRGVSCDVRLAAYESTGEDPQDYANFTLGGRTARDITSIVVHDTEETYEGTVRIFQDPASQTSIHYVIREDGHITQMVRVQDMAWHAGNWTFNQSSIGIEIIGYAEKAESFTAAQYEATGKLIAHLCRRYDIPRDREHVVAHEDIPGSSAASQAAMHWDPGAYFDWAALLQGAGIRVPRATTGRLREVATIAPSLRSNTLALTSCTEDGGALPAHGASAVPVRTAPRDDAPLLVDPALAADDTPNGGSDRICDWGAQLAHGQSFAIAQQQRDWVGLWIGGEIGWVRRTDAGGRATIAQGPRRARRVAPRGSAPVRPTGSAYPAQSAFEEAGLEPSSTDPLPYELAPGQSYVVEDEVRGSYYWAPDVDGTGGMWVRDDTRWLRVSINHRFGFVRESEVRDV</sequence>
<protein>
    <recommendedName>
        <fullName evidence="2">N-acetylmuramoyl-L-alanine amidase</fullName>
        <ecNumber evidence="2">3.5.1.28</ecNumber>
    </recommendedName>
</protein>
<dbReference type="SUPFAM" id="SSF55846">
    <property type="entry name" value="N-acetylmuramoyl-L-alanine amidase-like"/>
    <property type="match status" value="1"/>
</dbReference>
<dbReference type="EC" id="3.5.1.28" evidence="2"/>
<feature type="compositionally biased region" description="Basic residues" evidence="5">
    <location>
        <begin position="43"/>
        <end position="53"/>
    </location>
</feature>
<dbReference type="PANTHER" id="PTHR30417">
    <property type="entry name" value="N-ACETYLMURAMOYL-L-ALANINE AMIDASE AMID"/>
    <property type="match status" value="1"/>
</dbReference>
<dbReference type="RefSeq" id="WP_200503310.1">
    <property type="nucleotide sequence ID" value="NZ_JAEDAJ010000009.1"/>
</dbReference>
<gene>
    <name evidence="8" type="ORF">I8D64_13460</name>
</gene>
<dbReference type="CDD" id="cd06583">
    <property type="entry name" value="PGRP"/>
    <property type="match status" value="1"/>
</dbReference>
<dbReference type="Proteomes" id="UP000612352">
    <property type="component" value="Unassembled WGS sequence"/>
</dbReference>
<keyword evidence="6" id="KW-0732">Signal</keyword>
<dbReference type="InterPro" id="IPR036505">
    <property type="entry name" value="Amidase/PGRP_sf"/>
</dbReference>
<evidence type="ECO:0000259" key="7">
    <source>
        <dbReference type="SMART" id="SM00644"/>
    </source>
</evidence>
<evidence type="ECO:0000256" key="1">
    <source>
        <dbReference type="ARBA" id="ARBA00001561"/>
    </source>
</evidence>
<organism evidence="8 9">
    <name type="scientific">Brachybacterium halotolerans</name>
    <dbReference type="NCBI Taxonomy" id="2795215"/>
    <lineage>
        <taxon>Bacteria</taxon>
        <taxon>Bacillati</taxon>
        <taxon>Actinomycetota</taxon>
        <taxon>Actinomycetes</taxon>
        <taxon>Micrococcales</taxon>
        <taxon>Dermabacteraceae</taxon>
        <taxon>Brachybacterium</taxon>
    </lineage>
</organism>
<keyword evidence="4" id="KW-0961">Cell wall biogenesis/degradation</keyword>
<feature type="chain" id="PRO_5045841411" description="N-acetylmuramoyl-L-alanine amidase" evidence="6">
    <location>
        <begin position="30"/>
        <end position="481"/>
    </location>
</feature>
<evidence type="ECO:0000256" key="6">
    <source>
        <dbReference type="SAM" id="SignalP"/>
    </source>
</evidence>
<accession>A0ABS1BCM7</accession>
<feature type="region of interest" description="Disordered" evidence="5">
    <location>
        <begin position="28"/>
        <end position="81"/>
    </location>
</feature>
<dbReference type="Gene3D" id="3.40.80.10">
    <property type="entry name" value="Peptidoglycan recognition protein-like"/>
    <property type="match status" value="1"/>
</dbReference>
<comment type="catalytic activity">
    <reaction evidence="1">
        <text>Hydrolyzes the link between N-acetylmuramoyl residues and L-amino acid residues in certain cell-wall glycopeptides.</text>
        <dbReference type="EC" id="3.5.1.28"/>
    </reaction>
</comment>
<dbReference type="EMBL" id="JAEDAJ010000009">
    <property type="protein sequence ID" value="MBK0332404.1"/>
    <property type="molecule type" value="Genomic_DNA"/>
</dbReference>
<evidence type="ECO:0000256" key="4">
    <source>
        <dbReference type="ARBA" id="ARBA00023316"/>
    </source>
</evidence>
<proteinExistence type="predicted"/>
<evidence type="ECO:0000256" key="5">
    <source>
        <dbReference type="SAM" id="MobiDB-lite"/>
    </source>
</evidence>
<feature type="region of interest" description="Disordered" evidence="5">
    <location>
        <begin position="384"/>
        <end position="403"/>
    </location>
</feature>
<dbReference type="InterPro" id="IPR002502">
    <property type="entry name" value="Amidase_domain"/>
</dbReference>
<feature type="signal peptide" evidence="6">
    <location>
        <begin position="1"/>
        <end position="29"/>
    </location>
</feature>
<keyword evidence="3" id="KW-0378">Hydrolase</keyword>
<name>A0ABS1BCM7_9MICO</name>
<dbReference type="Pfam" id="PF01510">
    <property type="entry name" value="Amidase_2"/>
    <property type="match status" value="1"/>
</dbReference>
<dbReference type="InterPro" id="IPR006311">
    <property type="entry name" value="TAT_signal"/>
</dbReference>
<evidence type="ECO:0000256" key="3">
    <source>
        <dbReference type="ARBA" id="ARBA00022801"/>
    </source>
</evidence>
<dbReference type="PANTHER" id="PTHR30417:SF1">
    <property type="entry name" value="N-ACETYLMURAMOYL-L-ALANINE AMIDASE AMID"/>
    <property type="match status" value="1"/>
</dbReference>
<evidence type="ECO:0000256" key="2">
    <source>
        <dbReference type="ARBA" id="ARBA00011901"/>
    </source>
</evidence>
<keyword evidence="9" id="KW-1185">Reference proteome</keyword>
<dbReference type="InterPro" id="IPR051206">
    <property type="entry name" value="NAMLAA_amidase_2"/>
</dbReference>